<dbReference type="STRING" id="1993.SAMN04489713_119106"/>
<gene>
    <name evidence="5" type="ORF">SAMN04489713_119106</name>
</gene>
<dbReference type="PANTHER" id="PTHR44942">
    <property type="entry name" value="METHYLTRANSF_11 DOMAIN-CONTAINING PROTEIN"/>
    <property type="match status" value="1"/>
</dbReference>
<organism evidence="5 6">
    <name type="scientific">Actinomadura madurae</name>
    <dbReference type="NCBI Taxonomy" id="1993"/>
    <lineage>
        <taxon>Bacteria</taxon>
        <taxon>Bacillati</taxon>
        <taxon>Actinomycetota</taxon>
        <taxon>Actinomycetes</taxon>
        <taxon>Streptosporangiales</taxon>
        <taxon>Thermomonosporaceae</taxon>
        <taxon>Actinomadura</taxon>
    </lineage>
</organism>
<dbReference type="GO" id="GO:0032259">
    <property type="term" value="P:methylation"/>
    <property type="evidence" value="ECO:0007669"/>
    <property type="project" value="UniProtKB-KW"/>
</dbReference>
<evidence type="ECO:0000259" key="4">
    <source>
        <dbReference type="Pfam" id="PF08241"/>
    </source>
</evidence>
<keyword evidence="6" id="KW-1185">Reference proteome</keyword>
<proteinExistence type="inferred from homology"/>
<keyword evidence="2 5" id="KW-0489">Methyltransferase</keyword>
<dbReference type="InterPro" id="IPR013216">
    <property type="entry name" value="Methyltransf_11"/>
</dbReference>
<dbReference type="InterPro" id="IPR051052">
    <property type="entry name" value="Diverse_substrate_MTase"/>
</dbReference>
<dbReference type="eggNOG" id="COG2226">
    <property type="taxonomic scope" value="Bacteria"/>
</dbReference>
<keyword evidence="3" id="KW-0808">Transferase</keyword>
<protein>
    <submittedName>
        <fullName evidence="5">Ubiquinone/menaquinone biosynthesis C-methylase UbiE</fullName>
    </submittedName>
</protein>
<evidence type="ECO:0000313" key="6">
    <source>
        <dbReference type="Proteomes" id="UP000183413"/>
    </source>
</evidence>
<evidence type="ECO:0000256" key="3">
    <source>
        <dbReference type="ARBA" id="ARBA00022679"/>
    </source>
</evidence>
<dbReference type="GO" id="GO:0008757">
    <property type="term" value="F:S-adenosylmethionine-dependent methyltransferase activity"/>
    <property type="evidence" value="ECO:0007669"/>
    <property type="project" value="InterPro"/>
</dbReference>
<sequence>MTRMSNETIEALIPQLDAVDASPGAAELRARSYELLRSAPGSLTVDVGCGAGRAVAELADQGVRVMGIDVDDQMIALARKRWPDGEFRVGDAYALPLGDGEAAGYRADKVVHTLADPGRALAEAHRVLTQGGRVVLCGQDWDTFAIDSADPEVTRTIVQKRADLVASPRAARRYRNLLLDAGFRDVTVEVHTGVFTDGSFLPVLTRLAETCREHGAITPAQAQTWIADQRERARTDRLFAAVPIFMAAATRP</sequence>
<dbReference type="EMBL" id="FOVH01000019">
    <property type="protein sequence ID" value="SFP92042.1"/>
    <property type="molecule type" value="Genomic_DNA"/>
</dbReference>
<accession>A0A1I5UA01</accession>
<name>A0A1I5UA01_9ACTN</name>
<dbReference type="PANTHER" id="PTHR44942:SF4">
    <property type="entry name" value="METHYLTRANSFERASE TYPE 11 DOMAIN-CONTAINING PROTEIN"/>
    <property type="match status" value="1"/>
</dbReference>
<dbReference type="SUPFAM" id="SSF53335">
    <property type="entry name" value="S-adenosyl-L-methionine-dependent methyltransferases"/>
    <property type="match status" value="1"/>
</dbReference>
<evidence type="ECO:0000256" key="2">
    <source>
        <dbReference type="ARBA" id="ARBA00022603"/>
    </source>
</evidence>
<dbReference type="Proteomes" id="UP000183413">
    <property type="component" value="Unassembled WGS sequence"/>
</dbReference>
<dbReference type="InParanoid" id="A0A1I5UA01"/>
<dbReference type="CDD" id="cd02440">
    <property type="entry name" value="AdoMet_MTases"/>
    <property type="match status" value="1"/>
</dbReference>
<dbReference type="InterPro" id="IPR029063">
    <property type="entry name" value="SAM-dependent_MTases_sf"/>
</dbReference>
<feature type="domain" description="Methyltransferase type 11" evidence="4">
    <location>
        <begin position="45"/>
        <end position="136"/>
    </location>
</feature>
<evidence type="ECO:0000256" key="1">
    <source>
        <dbReference type="ARBA" id="ARBA00008361"/>
    </source>
</evidence>
<reference evidence="5 6" key="1">
    <citation type="submission" date="2016-10" db="EMBL/GenBank/DDBJ databases">
        <authorList>
            <person name="de Groot N.N."/>
        </authorList>
    </citation>
    <scope>NUCLEOTIDE SEQUENCE [LARGE SCALE GENOMIC DNA]</scope>
    <source>
        <strain evidence="5 6">DSM 43067</strain>
    </source>
</reference>
<evidence type="ECO:0000313" key="5">
    <source>
        <dbReference type="EMBL" id="SFP92042.1"/>
    </source>
</evidence>
<dbReference type="AlphaFoldDB" id="A0A1I5UA01"/>
<dbReference type="Gene3D" id="3.40.50.150">
    <property type="entry name" value="Vaccinia Virus protein VP39"/>
    <property type="match status" value="1"/>
</dbReference>
<dbReference type="Pfam" id="PF08241">
    <property type="entry name" value="Methyltransf_11"/>
    <property type="match status" value="1"/>
</dbReference>
<keyword evidence="5" id="KW-0830">Ubiquinone</keyword>
<comment type="similarity">
    <text evidence="1">Belongs to the methyltransferase superfamily.</text>
</comment>